<proteinExistence type="predicted"/>
<protein>
    <recommendedName>
        <fullName evidence="3">Integrase, catalytic region, zinc finger, CCHC-type, peptidase aspartic, catalytic</fullName>
    </recommendedName>
</protein>
<evidence type="ECO:0000313" key="1">
    <source>
        <dbReference type="EMBL" id="GJS53220.1"/>
    </source>
</evidence>
<evidence type="ECO:0008006" key="3">
    <source>
        <dbReference type="Google" id="ProtNLM"/>
    </source>
</evidence>
<keyword evidence="2" id="KW-1185">Reference proteome</keyword>
<sequence>MSLSLAQNVIIAGADNRPPMLDKTLYSSWASRMLLYIEGKENGKLLVDSVLNGPFIYGTLTVLGTQTTPVTVRDRTYKELTDAEKLHESCDIKATNIVLQGLPQDIYNMERESKLYDEFDMFTLVPEEIIHSYYLRFAQLINNMHTIGMKIRPIQVNTNFINHLQPEWSKFVKDVKLAKDLNNTNFDQLYAYLRQHEAYADEVCIMKERFPNPLALVSNIYNSSPSYSN</sequence>
<reference evidence="1" key="1">
    <citation type="journal article" date="2022" name="Int. J. Mol. Sci.">
        <title>Draft Genome of Tanacetum Coccineum: Genomic Comparison of Closely Related Tanacetum-Family Plants.</title>
        <authorList>
            <person name="Yamashiro T."/>
            <person name="Shiraishi A."/>
            <person name="Nakayama K."/>
            <person name="Satake H."/>
        </authorList>
    </citation>
    <scope>NUCLEOTIDE SEQUENCE</scope>
</reference>
<comment type="caution">
    <text evidence="1">The sequence shown here is derived from an EMBL/GenBank/DDBJ whole genome shotgun (WGS) entry which is preliminary data.</text>
</comment>
<name>A0ABQ4WK09_9ASTR</name>
<dbReference type="EMBL" id="BQNB010008711">
    <property type="protein sequence ID" value="GJS53220.1"/>
    <property type="molecule type" value="Genomic_DNA"/>
</dbReference>
<organism evidence="1 2">
    <name type="scientific">Tanacetum coccineum</name>
    <dbReference type="NCBI Taxonomy" id="301880"/>
    <lineage>
        <taxon>Eukaryota</taxon>
        <taxon>Viridiplantae</taxon>
        <taxon>Streptophyta</taxon>
        <taxon>Embryophyta</taxon>
        <taxon>Tracheophyta</taxon>
        <taxon>Spermatophyta</taxon>
        <taxon>Magnoliopsida</taxon>
        <taxon>eudicotyledons</taxon>
        <taxon>Gunneridae</taxon>
        <taxon>Pentapetalae</taxon>
        <taxon>asterids</taxon>
        <taxon>campanulids</taxon>
        <taxon>Asterales</taxon>
        <taxon>Asteraceae</taxon>
        <taxon>Asteroideae</taxon>
        <taxon>Anthemideae</taxon>
        <taxon>Anthemidinae</taxon>
        <taxon>Tanacetum</taxon>
    </lineage>
</organism>
<dbReference type="Proteomes" id="UP001151760">
    <property type="component" value="Unassembled WGS sequence"/>
</dbReference>
<reference evidence="1" key="2">
    <citation type="submission" date="2022-01" db="EMBL/GenBank/DDBJ databases">
        <authorList>
            <person name="Yamashiro T."/>
            <person name="Shiraishi A."/>
            <person name="Satake H."/>
            <person name="Nakayama K."/>
        </authorList>
    </citation>
    <scope>NUCLEOTIDE SEQUENCE</scope>
</reference>
<accession>A0ABQ4WK09</accession>
<evidence type="ECO:0000313" key="2">
    <source>
        <dbReference type="Proteomes" id="UP001151760"/>
    </source>
</evidence>
<gene>
    <name evidence="1" type="ORF">Tco_0626582</name>
</gene>